<evidence type="ECO:0000313" key="3">
    <source>
        <dbReference type="EMBL" id="CZF78597.1"/>
    </source>
</evidence>
<dbReference type="PROSITE" id="PS51257">
    <property type="entry name" value="PROKAR_LIPOPROTEIN"/>
    <property type="match status" value="1"/>
</dbReference>
<protein>
    <recommendedName>
        <fullName evidence="2">Transglycosylase SLT domain-containing protein</fullName>
    </recommendedName>
</protein>
<accession>A0A128EVI6</accession>
<keyword evidence="1" id="KW-0732">Signal</keyword>
<dbReference type="Gene3D" id="1.10.530.10">
    <property type="match status" value="1"/>
</dbReference>
<dbReference type="EMBL" id="FIZY01000004">
    <property type="protein sequence ID" value="CZF78597.1"/>
    <property type="molecule type" value="Genomic_DNA"/>
</dbReference>
<dbReference type="Pfam" id="PF19489">
    <property type="entry name" value="SLT_4"/>
    <property type="match status" value="1"/>
</dbReference>
<proteinExistence type="predicted"/>
<organism evidence="3 4">
    <name type="scientific">Grimontia marina</name>
    <dbReference type="NCBI Taxonomy" id="646534"/>
    <lineage>
        <taxon>Bacteria</taxon>
        <taxon>Pseudomonadati</taxon>
        <taxon>Pseudomonadota</taxon>
        <taxon>Gammaproteobacteria</taxon>
        <taxon>Vibrionales</taxon>
        <taxon>Vibrionaceae</taxon>
        <taxon>Grimontia</taxon>
    </lineage>
</organism>
<feature type="signal peptide" evidence="1">
    <location>
        <begin position="1"/>
        <end position="20"/>
    </location>
</feature>
<evidence type="ECO:0000259" key="2">
    <source>
        <dbReference type="Pfam" id="PF19489"/>
    </source>
</evidence>
<dbReference type="AlphaFoldDB" id="A0A128EVI6"/>
<feature type="chain" id="PRO_5007281689" description="Transglycosylase SLT domain-containing protein" evidence="1">
    <location>
        <begin position="21"/>
        <end position="202"/>
    </location>
</feature>
<dbReference type="InterPro" id="IPR023346">
    <property type="entry name" value="Lysozyme-like_dom_sf"/>
</dbReference>
<keyword evidence="4" id="KW-1185">Reference proteome</keyword>
<gene>
    <name evidence="3" type="ORF">GMA8713_00633</name>
</gene>
<evidence type="ECO:0000313" key="4">
    <source>
        <dbReference type="Proteomes" id="UP000073601"/>
    </source>
</evidence>
<feature type="domain" description="Transglycosylase SLT" evidence="2">
    <location>
        <begin position="8"/>
        <end position="189"/>
    </location>
</feature>
<evidence type="ECO:0000256" key="1">
    <source>
        <dbReference type="SAM" id="SignalP"/>
    </source>
</evidence>
<dbReference type="SUPFAM" id="SSF53955">
    <property type="entry name" value="Lysozyme-like"/>
    <property type="match status" value="1"/>
</dbReference>
<reference evidence="4" key="1">
    <citation type="submission" date="2016-02" db="EMBL/GenBank/DDBJ databases">
        <authorList>
            <person name="Rodrigo-Torres Lidia"/>
            <person name="Arahal R.David."/>
        </authorList>
    </citation>
    <scope>NUCLEOTIDE SEQUENCE [LARGE SCALE GENOMIC DNA]</scope>
    <source>
        <strain evidence="4">CECT 8713</strain>
    </source>
</reference>
<sequence length="202" mass="23297">MRISPKWLLVLSALVLSGCAAPPPKNPDNICSIFRQYDDWYEDAVDMEDEWGTPIHIAMAFVKQESSYVHDALPPRDYVLWVIPWGRVSSAYGYAQAQDPAWSDYQKATRNGGSRTDFGDAMQFIGWYTSETQKQLGISKWDAYNQYLAYHEGRGGFKRGTYKSKPKVMQVARKVERQAQTYGGQLRSCREELEDSRSWWPF</sequence>
<dbReference type="Proteomes" id="UP000073601">
    <property type="component" value="Unassembled WGS sequence"/>
</dbReference>
<dbReference type="RefSeq" id="WP_062705660.1">
    <property type="nucleotide sequence ID" value="NZ_CAWRCI010000004.1"/>
</dbReference>
<dbReference type="OrthoDB" id="9789144at2"/>
<dbReference type="InterPro" id="IPR045795">
    <property type="entry name" value="SLT_4"/>
</dbReference>
<name>A0A128EVI6_9GAMM</name>